<accession>A0A372LER6</accession>
<dbReference type="RefSeq" id="WP_117322427.1">
    <property type="nucleotide sequence ID" value="NZ_QVTD01000005.1"/>
</dbReference>
<comment type="caution">
    <text evidence="2">The sequence shown here is derived from an EMBL/GenBank/DDBJ whole genome shotgun (WGS) entry which is preliminary data.</text>
</comment>
<proteinExistence type="predicted"/>
<sequence length="97" mass="10953">MEGKDSYSDFANVGKQRDYIIPEEFPEGPYGTPKGENRAVENKSGPWEKGQRQYTAFNYENKSLHEGMPRQYDGAHPTHDDPDAGGQPPYTQTDNQS</sequence>
<dbReference type="EMBL" id="QVTD01000005">
    <property type="protein sequence ID" value="RFU63790.1"/>
    <property type="molecule type" value="Genomic_DNA"/>
</dbReference>
<evidence type="ECO:0000313" key="3">
    <source>
        <dbReference type="Proteomes" id="UP000262939"/>
    </source>
</evidence>
<protein>
    <submittedName>
        <fullName evidence="2">Cytosolic protein</fullName>
    </submittedName>
</protein>
<dbReference type="Proteomes" id="UP000262939">
    <property type="component" value="Unassembled WGS sequence"/>
</dbReference>
<organism evidence="2 3">
    <name type="scientific">Peribacillus glennii</name>
    <dbReference type="NCBI Taxonomy" id="2303991"/>
    <lineage>
        <taxon>Bacteria</taxon>
        <taxon>Bacillati</taxon>
        <taxon>Bacillota</taxon>
        <taxon>Bacilli</taxon>
        <taxon>Bacillales</taxon>
        <taxon>Bacillaceae</taxon>
        <taxon>Peribacillus</taxon>
    </lineage>
</organism>
<evidence type="ECO:0000256" key="1">
    <source>
        <dbReference type="SAM" id="MobiDB-lite"/>
    </source>
</evidence>
<dbReference type="AlphaFoldDB" id="A0A372LER6"/>
<feature type="region of interest" description="Disordered" evidence="1">
    <location>
        <begin position="18"/>
        <end position="97"/>
    </location>
</feature>
<dbReference type="OrthoDB" id="2376226at2"/>
<feature type="compositionally biased region" description="Polar residues" evidence="1">
    <location>
        <begin position="52"/>
        <end position="61"/>
    </location>
</feature>
<reference evidence="2 3" key="1">
    <citation type="submission" date="2018-08" db="EMBL/GenBank/DDBJ databases">
        <title>Bacillus chawlae sp. nov., Bacillus glennii sp. nov., and Bacillus saganii sp. nov. Isolated from the Vehicle Assembly Building at Kennedy Space Center where the Viking Spacecraft were Assembled.</title>
        <authorList>
            <person name="Seuylemezian A."/>
            <person name="Vaishampayan P."/>
        </authorList>
    </citation>
    <scope>NUCLEOTIDE SEQUENCE [LARGE SCALE GENOMIC DNA]</scope>
    <source>
        <strain evidence="2 3">V44-8</strain>
    </source>
</reference>
<keyword evidence="3" id="KW-1185">Reference proteome</keyword>
<name>A0A372LER6_9BACI</name>
<evidence type="ECO:0000313" key="2">
    <source>
        <dbReference type="EMBL" id="RFU63790.1"/>
    </source>
</evidence>
<gene>
    <name evidence="2" type="ORF">D0466_10005</name>
</gene>